<gene>
    <name evidence="3" type="ORF">FHW36_101819</name>
</gene>
<feature type="chain" id="PRO_5021838137" evidence="1">
    <location>
        <begin position="35"/>
        <end position="373"/>
    </location>
</feature>
<dbReference type="EMBL" id="VIWO01000001">
    <property type="protein sequence ID" value="TWF44893.1"/>
    <property type="molecule type" value="Genomic_DNA"/>
</dbReference>
<dbReference type="Gene3D" id="2.60.40.1190">
    <property type="match status" value="1"/>
</dbReference>
<dbReference type="CDD" id="cd09620">
    <property type="entry name" value="CBM9_like_3"/>
    <property type="match status" value="1"/>
</dbReference>
<accession>A0A561Q3F2</accession>
<evidence type="ECO:0000313" key="3">
    <source>
        <dbReference type="EMBL" id="TWF44893.1"/>
    </source>
</evidence>
<sequence length="373" mass="42875">MKNETRCRKQTGRSLTSKVAAGMIGLLLAGTASSAQTFSNGFRPFTGVPRHYVCYQTSGNIQIDGNITEGAWEKAPWSEDFKDIEGDAKPAPRLRTRVKMLWDNQYLYIAASLEEPHVWGTLLNHDTIIFQDNDFEVFIDPDGNTHQYYEIEINALNTVMDLFMVKPYRNGGLAMLNWDTKGIRTAVHVNGTINNPSDTDKEWTVEMAIPYSALSFFDRNQRPSDNTLWRINFSRVEWDTDIKNGAYVKQRKPENNWVWSPQNMINMHAPERWGYLLFTTQAHTDFQLPAAEEAKPYLWKVYWAQQQYRQAHGRYANNLAMLQIPEKQRGSKGQQYTLRLEATSSQFNANITGTDFSGAVYIDQEGKVYHNSK</sequence>
<comment type="caution">
    <text evidence="3">The sequence shown here is derived from an EMBL/GenBank/DDBJ whole genome shotgun (WGS) entry which is preliminary data.</text>
</comment>
<organism evidence="3 4">
    <name type="scientific">Chitinophaga polysaccharea</name>
    <dbReference type="NCBI Taxonomy" id="1293035"/>
    <lineage>
        <taxon>Bacteria</taxon>
        <taxon>Pseudomonadati</taxon>
        <taxon>Bacteroidota</taxon>
        <taxon>Chitinophagia</taxon>
        <taxon>Chitinophagales</taxon>
        <taxon>Chitinophagaceae</taxon>
        <taxon>Chitinophaga</taxon>
    </lineage>
</organism>
<dbReference type="RefSeq" id="WP_246121062.1">
    <property type="nucleotide sequence ID" value="NZ_VIWO01000001.1"/>
</dbReference>
<reference evidence="3 4" key="1">
    <citation type="submission" date="2019-06" db="EMBL/GenBank/DDBJ databases">
        <title>Sorghum-associated microbial communities from plants grown in Nebraska, USA.</title>
        <authorList>
            <person name="Schachtman D."/>
        </authorList>
    </citation>
    <scope>NUCLEOTIDE SEQUENCE [LARGE SCALE GENOMIC DNA]</scope>
    <source>
        <strain evidence="3 4">1209</strain>
    </source>
</reference>
<dbReference type="AlphaFoldDB" id="A0A561Q3F2"/>
<dbReference type="Pfam" id="PF06452">
    <property type="entry name" value="CBM9_1"/>
    <property type="match status" value="1"/>
</dbReference>
<evidence type="ECO:0000313" key="4">
    <source>
        <dbReference type="Proteomes" id="UP000320811"/>
    </source>
</evidence>
<dbReference type="SUPFAM" id="SSF49344">
    <property type="entry name" value="CBD9-like"/>
    <property type="match status" value="1"/>
</dbReference>
<dbReference type="Proteomes" id="UP000320811">
    <property type="component" value="Unassembled WGS sequence"/>
</dbReference>
<protein>
    <submittedName>
        <fullName evidence="3">Carbohydrate binding protein with CBM9 domain</fullName>
    </submittedName>
</protein>
<dbReference type="InterPro" id="IPR010502">
    <property type="entry name" value="Carb-bd_dom_fam9"/>
</dbReference>
<feature type="domain" description="Carbohydrate-binding" evidence="2">
    <location>
        <begin position="63"/>
        <end position="241"/>
    </location>
</feature>
<proteinExistence type="predicted"/>
<keyword evidence="4" id="KW-1185">Reference proteome</keyword>
<dbReference type="GO" id="GO:0016052">
    <property type="term" value="P:carbohydrate catabolic process"/>
    <property type="evidence" value="ECO:0007669"/>
    <property type="project" value="InterPro"/>
</dbReference>
<feature type="signal peptide" evidence="1">
    <location>
        <begin position="1"/>
        <end position="34"/>
    </location>
</feature>
<evidence type="ECO:0000259" key="2">
    <source>
        <dbReference type="Pfam" id="PF06452"/>
    </source>
</evidence>
<dbReference type="GO" id="GO:0004553">
    <property type="term" value="F:hydrolase activity, hydrolyzing O-glycosyl compounds"/>
    <property type="evidence" value="ECO:0007669"/>
    <property type="project" value="InterPro"/>
</dbReference>
<keyword evidence="1" id="KW-0732">Signal</keyword>
<dbReference type="PANTHER" id="PTHR35532:SF5">
    <property type="entry name" value="CARBOHYDRATE-BINDING DOMAIN-CONTAINING PROTEIN"/>
    <property type="match status" value="1"/>
</dbReference>
<name>A0A561Q3F2_9BACT</name>
<evidence type="ECO:0000256" key="1">
    <source>
        <dbReference type="SAM" id="SignalP"/>
    </source>
</evidence>
<dbReference type="GO" id="GO:0030246">
    <property type="term" value="F:carbohydrate binding"/>
    <property type="evidence" value="ECO:0007669"/>
    <property type="project" value="InterPro"/>
</dbReference>
<dbReference type="PANTHER" id="PTHR35532">
    <property type="entry name" value="SIMILAR TO POLYHYDROXYALKANOATE DEPOLYMERASE"/>
    <property type="match status" value="1"/>
</dbReference>